<feature type="transmembrane region" description="Helical" evidence="5">
    <location>
        <begin position="276"/>
        <end position="294"/>
    </location>
</feature>
<sequence>MITICGARLQAVGEILLTNRFHLFALPVLLTAFWNQSMRLPLDWQYYVMITASVVVSYVYNQITDRDEDAINYDAKGHFFANLQVALSICVVASVVGVSLALRAGWGFLIYSLVVNMLMNLYSMPMPWAVRPSLSRIKQYRYVKNAFAALCWSVPLLVTPHVYVGSWPQWSQLLVMIVVTFGLDYLSELLWDVRDIEGDLRAQVKTIANTHSTRVVRRISRVVIAVTSVTYLVGLVTGVLALLQGLLFLAAWVPYAWMFADRYLKSDSKLALSHRFVVLQAVIALSALVAQLVLG</sequence>
<reference evidence="6 7" key="1">
    <citation type="submission" date="2013-08" db="EMBL/GenBank/DDBJ databases">
        <authorList>
            <person name="Weinstock G."/>
            <person name="Sodergren E."/>
            <person name="Wylie T."/>
            <person name="Fulton L."/>
            <person name="Fulton R."/>
            <person name="Fronick C."/>
            <person name="O'Laughlin M."/>
            <person name="Godfrey J."/>
            <person name="Miner T."/>
            <person name="Herter B."/>
            <person name="Appelbaum E."/>
            <person name="Cordes M."/>
            <person name="Lek S."/>
            <person name="Wollam A."/>
            <person name="Pepin K.H."/>
            <person name="Palsikar V.B."/>
            <person name="Mitreva M."/>
            <person name="Wilson R.K."/>
        </authorList>
    </citation>
    <scope>NUCLEOTIDE SEQUENCE [LARGE SCALE GENOMIC DNA]</scope>
    <source>
        <strain evidence="6 7">F0542</strain>
    </source>
</reference>
<dbReference type="GO" id="GO:0016020">
    <property type="term" value="C:membrane"/>
    <property type="evidence" value="ECO:0007669"/>
    <property type="project" value="UniProtKB-SubCell"/>
</dbReference>
<feature type="transmembrane region" description="Helical" evidence="5">
    <location>
        <begin position="108"/>
        <end position="130"/>
    </location>
</feature>
<dbReference type="AlphaFoldDB" id="U1S0B2"/>
<accession>U1S0B2</accession>
<keyword evidence="2 5" id="KW-0812">Transmembrane</keyword>
<feature type="transmembrane region" description="Helical" evidence="5">
    <location>
        <begin position="21"/>
        <end position="38"/>
    </location>
</feature>
<feature type="transmembrane region" description="Helical" evidence="5">
    <location>
        <begin position="80"/>
        <end position="102"/>
    </location>
</feature>
<evidence type="ECO:0000313" key="6">
    <source>
        <dbReference type="EMBL" id="ERH24107.1"/>
    </source>
</evidence>
<feature type="transmembrane region" description="Helical" evidence="5">
    <location>
        <begin position="222"/>
        <end position="240"/>
    </location>
</feature>
<feature type="transmembrane region" description="Helical" evidence="5">
    <location>
        <begin position="170"/>
        <end position="191"/>
    </location>
</feature>
<evidence type="ECO:0000313" key="7">
    <source>
        <dbReference type="Proteomes" id="UP000016536"/>
    </source>
</evidence>
<dbReference type="Proteomes" id="UP000016536">
    <property type="component" value="Unassembled WGS sequence"/>
</dbReference>
<dbReference type="RefSeq" id="WP_009234629.1">
    <property type="nucleotide sequence ID" value="NZ_KE951848.1"/>
</dbReference>
<keyword evidence="6" id="KW-0808">Transferase</keyword>
<gene>
    <name evidence="6" type="ORF">HMPREF1979_01481</name>
</gene>
<feature type="transmembrane region" description="Helical" evidence="5">
    <location>
        <begin position="44"/>
        <end position="60"/>
    </location>
</feature>
<comment type="caution">
    <text evidence="6">The sequence shown here is derived from an EMBL/GenBank/DDBJ whole genome shotgun (WGS) entry which is preliminary data.</text>
</comment>
<evidence type="ECO:0000256" key="3">
    <source>
        <dbReference type="ARBA" id="ARBA00022989"/>
    </source>
</evidence>
<keyword evidence="4 5" id="KW-0472">Membrane</keyword>
<organism evidence="6 7">
    <name type="scientific">Actinomyces johnsonii F0542</name>
    <dbReference type="NCBI Taxonomy" id="1321818"/>
    <lineage>
        <taxon>Bacteria</taxon>
        <taxon>Bacillati</taxon>
        <taxon>Actinomycetota</taxon>
        <taxon>Actinomycetes</taxon>
        <taxon>Actinomycetales</taxon>
        <taxon>Actinomycetaceae</taxon>
        <taxon>Actinomyces</taxon>
    </lineage>
</organism>
<proteinExistence type="predicted"/>
<protein>
    <submittedName>
        <fullName evidence="6">Prenyltransferase, UbiA family</fullName>
    </submittedName>
</protein>
<name>U1S0B2_9ACTO</name>
<comment type="subcellular location">
    <subcellularLocation>
        <location evidence="1">Membrane</location>
        <topology evidence="1">Multi-pass membrane protein</topology>
    </subcellularLocation>
</comment>
<evidence type="ECO:0000256" key="4">
    <source>
        <dbReference type="ARBA" id="ARBA00023136"/>
    </source>
</evidence>
<evidence type="ECO:0000256" key="2">
    <source>
        <dbReference type="ARBA" id="ARBA00022692"/>
    </source>
</evidence>
<dbReference type="InterPro" id="IPR000537">
    <property type="entry name" value="UbiA_prenyltransferase"/>
</dbReference>
<evidence type="ECO:0000256" key="5">
    <source>
        <dbReference type="SAM" id="Phobius"/>
    </source>
</evidence>
<dbReference type="EMBL" id="AWSE01000070">
    <property type="protein sequence ID" value="ERH24107.1"/>
    <property type="molecule type" value="Genomic_DNA"/>
</dbReference>
<dbReference type="GO" id="GO:0016765">
    <property type="term" value="F:transferase activity, transferring alkyl or aryl (other than methyl) groups"/>
    <property type="evidence" value="ECO:0007669"/>
    <property type="project" value="InterPro"/>
</dbReference>
<dbReference type="HOGENOM" id="CLU_942096_0_0_11"/>
<dbReference type="Pfam" id="PF01040">
    <property type="entry name" value="UbiA"/>
    <property type="match status" value="1"/>
</dbReference>
<keyword evidence="3 5" id="KW-1133">Transmembrane helix</keyword>
<evidence type="ECO:0000256" key="1">
    <source>
        <dbReference type="ARBA" id="ARBA00004141"/>
    </source>
</evidence>
<keyword evidence="7" id="KW-1185">Reference proteome</keyword>
<feature type="transmembrane region" description="Helical" evidence="5">
    <location>
        <begin position="142"/>
        <end position="164"/>
    </location>
</feature>